<dbReference type="Proteomes" id="UP000095658">
    <property type="component" value="Unassembled WGS sequence"/>
</dbReference>
<reference evidence="1 2" key="1">
    <citation type="submission" date="2016-06" db="EMBL/GenBank/DDBJ databases">
        <title>Domibacillus iocasae genome sequencing.</title>
        <authorList>
            <person name="Verma A."/>
            <person name="Pal Y."/>
            <person name="Ojha A.K."/>
            <person name="Krishnamurthi S."/>
        </authorList>
    </citation>
    <scope>NUCLEOTIDE SEQUENCE [LARGE SCALE GENOMIC DNA]</scope>
    <source>
        <strain evidence="1 2">DSM 29979</strain>
    </source>
</reference>
<sequence length="129" mass="14826">MMLRKYMSLLGIGSAKIDLILPKETYRPGEQIQAYFFIQGGTVEQQITRIECDLVLENHAEETSKTIETRTILSTRTIAAEELNKVPFTFRLPEVVPVPGRDESYRFKTKLTFDQGTESIDQDWIKIVV</sequence>
<proteinExistence type="predicted"/>
<gene>
    <name evidence="1" type="ORF">BA724_13810</name>
</gene>
<keyword evidence="2" id="KW-1185">Reference proteome</keyword>
<dbReference type="OrthoDB" id="2988706at2"/>
<dbReference type="InterPro" id="IPR009776">
    <property type="entry name" value="Spore_0_M"/>
</dbReference>
<evidence type="ECO:0000313" key="2">
    <source>
        <dbReference type="Proteomes" id="UP000095658"/>
    </source>
</evidence>
<organism evidence="1 2">
    <name type="scientific">Domibacillus iocasae</name>
    <dbReference type="NCBI Taxonomy" id="1714016"/>
    <lineage>
        <taxon>Bacteria</taxon>
        <taxon>Bacillati</taxon>
        <taxon>Bacillota</taxon>
        <taxon>Bacilli</taxon>
        <taxon>Bacillales</taxon>
        <taxon>Bacillaceae</taxon>
        <taxon>Domibacillus</taxon>
    </lineage>
</organism>
<protein>
    <submittedName>
        <fullName evidence="1">Sporulation protein</fullName>
    </submittedName>
</protein>
<dbReference type="Pfam" id="PF07070">
    <property type="entry name" value="Spo0M"/>
    <property type="match status" value="1"/>
</dbReference>
<dbReference type="EMBL" id="MAMP01000025">
    <property type="protein sequence ID" value="OES43490.1"/>
    <property type="molecule type" value="Genomic_DNA"/>
</dbReference>
<comment type="caution">
    <text evidence="1">The sequence shown here is derived from an EMBL/GenBank/DDBJ whole genome shotgun (WGS) entry which is preliminary data.</text>
</comment>
<accession>A0A1E7DK76</accession>
<evidence type="ECO:0000313" key="1">
    <source>
        <dbReference type="EMBL" id="OES43490.1"/>
    </source>
</evidence>
<dbReference type="PANTHER" id="PTHR40053">
    <property type="entry name" value="SPORULATION-CONTROL PROTEIN SPO0M"/>
    <property type="match status" value="1"/>
</dbReference>
<dbReference type="STRING" id="1714016.BA724_13810"/>
<dbReference type="RefSeq" id="WP_069939926.1">
    <property type="nucleotide sequence ID" value="NZ_MAMP01000025.1"/>
</dbReference>
<name>A0A1E7DK76_9BACI</name>
<dbReference type="PANTHER" id="PTHR40053:SF1">
    <property type="entry name" value="SPORULATION-CONTROL PROTEIN SPO0M"/>
    <property type="match status" value="1"/>
</dbReference>
<dbReference type="AlphaFoldDB" id="A0A1E7DK76"/>